<accession>A0ACC1TB04</accession>
<organism evidence="1 2">
    <name type="scientific">Phlebia brevispora</name>
    <dbReference type="NCBI Taxonomy" id="194682"/>
    <lineage>
        <taxon>Eukaryota</taxon>
        <taxon>Fungi</taxon>
        <taxon>Dikarya</taxon>
        <taxon>Basidiomycota</taxon>
        <taxon>Agaricomycotina</taxon>
        <taxon>Agaricomycetes</taxon>
        <taxon>Polyporales</taxon>
        <taxon>Meruliaceae</taxon>
        <taxon>Phlebia</taxon>
    </lineage>
</organism>
<evidence type="ECO:0000313" key="1">
    <source>
        <dbReference type="EMBL" id="KAJ3556992.1"/>
    </source>
</evidence>
<sequence length="496" mass="55933">MSIAVYALGIVVLSLFLRSLFSPHSFRHLPTVGGPSAPLLSYIGAHKYVNNAISILQEGYDKYKGGTFKVPMISRWLVVITGPKLVDEVQKLPDDKASFLEASADLSSVKYMFGSQVHKNPYHVTIIRQQLTHNLAALFPEVIDEIETAFRELVPAHPEDWVSIPALATMKQIVSRASNRVFLGLPYCRDPVYLDMALNITRLVGKGRLWIDMFPEFLKPLATKFIANIDGHVDAGLECLKDLIYPRIRDVEKYGDKWTDKPSDLLQWVIDEERKSGHIDARNVMKMIFMLNFVAIHTSSNSVTHALYHLAANPEFVSPLREEIEAVIETDGWTKIAMGKMPKLDSFMRESQRLNGINGVSLKRKILKDVTLSDGTFLPGGTILVTPSTATHMDEDNYPDPTVFDPWRFSELREDGEEMKYQLVSTSANYVAFGLGKHACPGRFFAANELKAVMAHIIMNYDVKAEKEGVRPPNQWFGLSLMPHPTAKVLFRKRRN</sequence>
<keyword evidence="2" id="KW-1185">Reference proteome</keyword>
<dbReference type="EMBL" id="JANHOG010000193">
    <property type="protein sequence ID" value="KAJ3556992.1"/>
    <property type="molecule type" value="Genomic_DNA"/>
</dbReference>
<proteinExistence type="predicted"/>
<name>A0ACC1TB04_9APHY</name>
<gene>
    <name evidence="1" type="ORF">NM688_g1715</name>
</gene>
<reference evidence="1" key="1">
    <citation type="submission" date="2022-07" db="EMBL/GenBank/DDBJ databases">
        <title>Genome Sequence of Phlebia brevispora.</title>
        <authorList>
            <person name="Buettner E."/>
        </authorList>
    </citation>
    <scope>NUCLEOTIDE SEQUENCE</scope>
    <source>
        <strain evidence="1">MPL23</strain>
    </source>
</reference>
<evidence type="ECO:0000313" key="2">
    <source>
        <dbReference type="Proteomes" id="UP001148662"/>
    </source>
</evidence>
<protein>
    <submittedName>
        <fullName evidence="1">Uncharacterized protein</fullName>
    </submittedName>
</protein>
<comment type="caution">
    <text evidence="1">The sequence shown here is derived from an EMBL/GenBank/DDBJ whole genome shotgun (WGS) entry which is preliminary data.</text>
</comment>
<dbReference type="Proteomes" id="UP001148662">
    <property type="component" value="Unassembled WGS sequence"/>
</dbReference>